<dbReference type="AlphaFoldDB" id="A0A9D4C2Y0"/>
<reference evidence="1" key="2">
    <citation type="submission" date="2020-11" db="EMBL/GenBank/DDBJ databases">
        <authorList>
            <person name="McCartney M.A."/>
            <person name="Auch B."/>
            <person name="Kono T."/>
            <person name="Mallez S."/>
            <person name="Becker A."/>
            <person name="Gohl D.M."/>
            <person name="Silverstein K.A.T."/>
            <person name="Koren S."/>
            <person name="Bechman K.B."/>
            <person name="Herman A."/>
            <person name="Abrahante J.E."/>
            <person name="Garbe J."/>
        </authorList>
    </citation>
    <scope>NUCLEOTIDE SEQUENCE</scope>
    <source>
        <strain evidence="1">Duluth1</strain>
        <tissue evidence="1">Whole animal</tissue>
    </source>
</reference>
<protein>
    <submittedName>
        <fullName evidence="1">Uncharacterized protein</fullName>
    </submittedName>
</protein>
<comment type="caution">
    <text evidence="1">The sequence shown here is derived from an EMBL/GenBank/DDBJ whole genome shotgun (WGS) entry which is preliminary data.</text>
</comment>
<dbReference type="Proteomes" id="UP000828390">
    <property type="component" value="Unassembled WGS sequence"/>
</dbReference>
<gene>
    <name evidence="1" type="ORF">DPMN_058886</name>
</gene>
<name>A0A9D4C2Y0_DREPO</name>
<proteinExistence type="predicted"/>
<organism evidence="1 2">
    <name type="scientific">Dreissena polymorpha</name>
    <name type="common">Zebra mussel</name>
    <name type="synonym">Mytilus polymorpha</name>
    <dbReference type="NCBI Taxonomy" id="45954"/>
    <lineage>
        <taxon>Eukaryota</taxon>
        <taxon>Metazoa</taxon>
        <taxon>Spiralia</taxon>
        <taxon>Lophotrochozoa</taxon>
        <taxon>Mollusca</taxon>
        <taxon>Bivalvia</taxon>
        <taxon>Autobranchia</taxon>
        <taxon>Heteroconchia</taxon>
        <taxon>Euheterodonta</taxon>
        <taxon>Imparidentia</taxon>
        <taxon>Neoheterodontei</taxon>
        <taxon>Myida</taxon>
        <taxon>Dreissenoidea</taxon>
        <taxon>Dreissenidae</taxon>
        <taxon>Dreissena</taxon>
    </lineage>
</organism>
<reference evidence="1" key="1">
    <citation type="journal article" date="2019" name="bioRxiv">
        <title>The Genome of the Zebra Mussel, Dreissena polymorpha: A Resource for Invasive Species Research.</title>
        <authorList>
            <person name="McCartney M.A."/>
            <person name="Auch B."/>
            <person name="Kono T."/>
            <person name="Mallez S."/>
            <person name="Zhang Y."/>
            <person name="Obille A."/>
            <person name="Becker A."/>
            <person name="Abrahante J.E."/>
            <person name="Garbe J."/>
            <person name="Badalamenti J.P."/>
            <person name="Herman A."/>
            <person name="Mangelson H."/>
            <person name="Liachko I."/>
            <person name="Sullivan S."/>
            <person name="Sone E.D."/>
            <person name="Koren S."/>
            <person name="Silverstein K.A.T."/>
            <person name="Beckman K.B."/>
            <person name="Gohl D.M."/>
        </authorList>
    </citation>
    <scope>NUCLEOTIDE SEQUENCE</scope>
    <source>
        <strain evidence="1">Duluth1</strain>
        <tissue evidence="1">Whole animal</tissue>
    </source>
</reference>
<evidence type="ECO:0000313" key="2">
    <source>
        <dbReference type="Proteomes" id="UP000828390"/>
    </source>
</evidence>
<sequence length="75" mass="8519">MRLGVLKIVRQTETPEIPDVVNNYNELFTGLGKLEGYQLEVPIDQAVKPVVQPTSYGRSWKLKSKNYSTRISLNP</sequence>
<dbReference type="EMBL" id="JAIWYP010000013">
    <property type="protein sequence ID" value="KAH3716167.1"/>
    <property type="molecule type" value="Genomic_DNA"/>
</dbReference>
<keyword evidence="2" id="KW-1185">Reference proteome</keyword>
<evidence type="ECO:0000313" key="1">
    <source>
        <dbReference type="EMBL" id="KAH3716167.1"/>
    </source>
</evidence>
<accession>A0A9D4C2Y0</accession>